<evidence type="ECO:0000313" key="3">
    <source>
        <dbReference type="Proteomes" id="UP001519363"/>
    </source>
</evidence>
<reference evidence="2 3" key="1">
    <citation type="submission" date="2021-03" db="EMBL/GenBank/DDBJ databases">
        <title>Sequencing the genomes of 1000 actinobacteria strains.</title>
        <authorList>
            <person name="Klenk H.-P."/>
        </authorList>
    </citation>
    <scope>NUCLEOTIDE SEQUENCE [LARGE SCALE GENOMIC DNA]</scope>
    <source>
        <strain evidence="2 3">DSM 44580</strain>
    </source>
</reference>
<evidence type="ECO:0000256" key="1">
    <source>
        <dbReference type="SAM" id="MobiDB-lite"/>
    </source>
</evidence>
<dbReference type="EMBL" id="JAGIOO010000001">
    <property type="protein sequence ID" value="MBP2479511.1"/>
    <property type="molecule type" value="Genomic_DNA"/>
</dbReference>
<accession>A0ABS5ASV7</accession>
<feature type="region of interest" description="Disordered" evidence="1">
    <location>
        <begin position="104"/>
        <end position="135"/>
    </location>
</feature>
<protein>
    <submittedName>
        <fullName evidence="2">Uncharacterized protein</fullName>
    </submittedName>
</protein>
<organism evidence="2 3">
    <name type="scientific">Crossiella equi</name>
    <dbReference type="NCBI Taxonomy" id="130796"/>
    <lineage>
        <taxon>Bacteria</taxon>
        <taxon>Bacillati</taxon>
        <taxon>Actinomycetota</taxon>
        <taxon>Actinomycetes</taxon>
        <taxon>Pseudonocardiales</taxon>
        <taxon>Pseudonocardiaceae</taxon>
        <taxon>Crossiella</taxon>
    </lineage>
</organism>
<keyword evidence="3" id="KW-1185">Reference proteome</keyword>
<gene>
    <name evidence="2" type="ORF">JOF53_008383</name>
</gene>
<sequence length="135" mass="15673">MTDEKAIEAAGRVREAFETIERARGHLYSFHQLTGNADLKLDEAVTLLREAGHEALAQQIETDLIGRNVLFGRWTFQVVEEYDDDYYRAFADWEAEVRKQLTKGQRHCHEARMKAARRTPGRPHHEANPGSERRR</sequence>
<evidence type="ECO:0000313" key="2">
    <source>
        <dbReference type="EMBL" id="MBP2479511.1"/>
    </source>
</evidence>
<name>A0ABS5ASV7_9PSEU</name>
<dbReference type="RefSeq" id="WP_086780810.1">
    <property type="nucleotide sequence ID" value="NZ_JAGIOO010000001.1"/>
</dbReference>
<proteinExistence type="predicted"/>
<dbReference type="Proteomes" id="UP001519363">
    <property type="component" value="Unassembled WGS sequence"/>
</dbReference>
<comment type="caution">
    <text evidence="2">The sequence shown here is derived from an EMBL/GenBank/DDBJ whole genome shotgun (WGS) entry which is preliminary data.</text>
</comment>